<gene>
    <name evidence="4" type="ORF">J2Z69_002053</name>
</gene>
<evidence type="ECO:0000256" key="3">
    <source>
        <dbReference type="ARBA" id="ARBA00023002"/>
    </source>
</evidence>
<evidence type="ECO:0000256" key="1">
    <source>
        <dbReference type="ARBA" id="ARBA00001974"/>
    </source>
</evidence>
<reference evidence="4 5" key="1">
    <citation type="submission" date="2021-03" db="EMBL/GenBank/DDBJ databases">
        <title>Genomic Encyclopedia of Type Strains, Phase IV (KMG-IV): sequencing the most valuable type-strain genomes for metagenomic binning, comparative biology and taxonomic classification.</title>
        <authorList>
            <person name="Goeker M."/>
        </authorList>
    </citation>
    <scope>NUCLEOTIDE SEQUENCE [LARGE SCALE GENOMIC DNA]</scope>
    <source>
        <strain evidence="4 5">DSM 26806</strain>
    </source>
</reference>
<comment type="caution">
    <text evidence="4">The sequence shown here is derived from an EMBL/GenBank/DDBJ whole genome shotgun (WGS) entry which is preliminary data.</text>
</comment>
<proteinExistence type="predicted"/>
<dbReference type="Pfam" id="PF13738">
    <property type="entry name" value="Pyr_redox_3"/>
    <property type="match status" value="1"/>
</dbReference>
<dbReference type="RefSeq" id="WP_209861661.1">
    <property type="nucleotide sequence ID" value="NZ_JAGGLD010000003.1"/>
</dbReference>
<sequence>MEEVIIIGAGPCGLSAAIECQRQGIQTRIIEKHNLVHSIYLYPTHMQFFSTPEMLEIGNIPFITPNDKPFRYEALAYYRRVAAHYNLKIQVYEEALSIDRQADGSFIVHTRTSARATHAYPTRQVILSSGYFDHPNIIGIPGEETEKVTHYFREAHPYTGMKVTIIGGSNSAVDAAMELLRVGAEITMVYRGADLSSNIKPWVRPLFDGMITKGKIDMRIGSRVIDILPDRVLIENIEDQSIEEVENDFVLALTGFRPDRKLLATAGVEMSEDMDKPVFNPLTMESNIPGLYVAGVVASGRNANEVFIESGRNHGNLIASHIVSRGQKESYESN</sequence>
<dbReference type="PANTHER" id="PTHR48105">
    <property type="entry name" value="THIOREDOXIN REDUCTASE 1-RELATED-RELATED"/>
    <property type="match status" value="1"/>
</dbReference>
<protein>
    <submittedName>
        <fullName evidence="4">Thioredoxin reductase (NADPH)</fullName>
        <ecNumber evidence="4">1.8.1.9</ecNumber>
    </submittedName>
</protein>
<dbReference type="GO" id="GO:0004791">
    <property type="term" value="F:thioredoxin-disulfide reductase (NADPH) activity"/>
    <property type="evidence" value="ECO:0007669"/>
    <property type="project" value="UniProtKB-EC"/>
</dbReference>
<dbReference type="InterPro" id="IPR023856">
    <property type="entry name" value="Bdr"/>
</dbReference>
<dbReference type="Gene3D" id="3.50.50.60">
    <property type="entry name" value="FAD/NAD(P)-binding domain"/>
    <property type="match status" value="1"/>
</dbReference>
<dbReference type="NCBIfam" id="TIGR04018">
    <property type="entry name" value="Bthiol_YpdA"/>
    <property type="match status" value="1"/>
</dbReference>
<dbReference type="InterPro" id="IPR050097">
    <property type="entry name" value="Ferredoxin-NADP_redctase_2"/>
</dbReference>
<dbReference type="EMBL" id="JAGGLD010000003">
    <property type="protein sequence ID" value="MBP2001010.1"/>
    <property type="molecule type" value="Genomic_DNA"/>
</dbReference>
<keyword evidence="2" id="KW-0285">Flavoprotein</keyword>
<accession>A0ABS4JIR9</accession>
<evidence type="ECO:0000313" key="5">
    <source>
        <dbReference type="Proteomes" id="UP001519288"/>
    </source>
</evidence>
<dbReference type="PRINTS" id="PR00469">
    <property type="entry name" value="PNDRDTASEII"/>
</dbReference>
<dbReference type="InterPro" id="IPR036188">
    <property type="entry name" value="FAD/NAD-bd_sf"/>
</dbReference>
<dbReference type="SUPFAM" id="SSF51905">
    <property type="entry name" value="FAD/NAD(P)-binding domain"/>
    <property type="match status" value="1"/>
</dbReference>
<dbReference type="EC" id="1.8.1.9" evidence="4"/>
<evidence type="ECO:0000256" key="2">
    <source>
        <dbReference type="ARBA" id="ARBA00022630"/>
    </source>
</evidence>
<dbReference type="Proteomes" id="UP001519288">
    <property type="component" value="Unassembled WGS sequence"/>
</dbReference>
<name>A0ABS4JIR9_9BACL</name>
<keyword evidence="3 4" id="KW-0560">Oxidoreductase</keyword>
<keyword evidence="5" id="KW-1185">Reference proteome</keyword>
<dbReference type="PRINTS" id="PR00368">
    <property type="entry name" value="FADPNR"/>
</dbReference>
<evidence type="ECO:0000313" key="4">
    <source>
        <dbReference type="EMBL" id="MBP2001010.1"/>
    </source>
</evidence>
<comment type="cofactor">
    <cofactor evidence="1">
        <name>FAD</name>
        <dbReference type="ChEBI" id="CHEBI:57692"/>
    </cofactor>
</comment>
<organism evidence="4 5">
    <name type="scientific">Paenibacillus shirakamiensis</name>
    <dbReference type="NCBI Taxonomy" id="1265935"/>
    <lineage>
        <taxon>Bacteria</taxon>
        <taxon>Bacillati</taxon>
        <taxon>Bacillota</taxon>
        <taxon>Bacilli</taxon>
        <taxon>Bacillales</taxon>
        <taxon>Paenibacillaceae</taxon>
        <taxon>Paenibacillus</taxon>
    </lineage>
</organism>